<name>A0ACD3ADR1_9AGAR</name>
<evidence type="ECO:0000313" key="1">
    <source>
        <dbReference type="EMBL" id="TFK63795.1"/>
    </source>
</evidence>
<dbReference type="Proteomes" id="UP000308600">
    <property type="component" value="Unassembled WGS sequence"/>
</dbReference>
<protein>
    <submittedName>
        <fullName evidence="1">Uncharacterized protein</fullName>
    </submittedName>
</protein>
<gene>
    <name evidence="1" type="ORF">BDN72DRAFT_300627</name>
</gene>
<reference evidence="1 2" key="1">
    <citation type="journal article" date="2019" name="Nat. Ecol. Evol.">
        <title>Megaphylogeny resolves global patterns of mushroom evolution.</title>
        <authorList>
            <person name="Varga T."/>
            <person name="Krizsan K."/>
            <person name="Foldi C."/>
            <person name="Dima B."/>
            <person name="Sanchez-Garcia M."/>
            <person name="Sanchez-Ramirez S."/>
            <person name="Szollosi G.J."/>
            <person name="Szarkandi J.G."/>
            <person name="Papp V."/>
            <person name="Albert L."/>
            <person name="Andreopoulos W."/>
            <person name="Angelini C."/>
            <person name="Antonin V."/>
            <person name="Barry K.W."/>
            <person name="Bougher N.L."/>
            <person name="Buchanan P."/>
            <person name="Buyck B."/>
            <person name="Bense V."/>
            <person name="Catcheside P."/>
            <person name="Chovatia M."/>
            <person name="Cooper J."/>
            <person name="Damon W."/>
            <person name="Desjardin D."/>
            <person name="Finy P."/>
            <person name="Geml J."/>
            <person name="Haridas S."/>
            <person name="Hughes K."/>
            <person name="Justo A."/>
            <person name="Karasinski D."/>
            <person name="Kautmanova I."/>
            <person name="Kiss B."/>
            <person name="Kocsube S."/>
            <person name="Kotiranta H."/>
            <person name="LaButti K.M."/>
            <person name="Lechner B.E."/>
            <person name="Liimatainen K."/>
            <person name="Lipzen A."/>
            <person name="Lukacs Z."/>
            <person name="Mihaltcheva S."/>
            <person name="Morgado L.N."/>
            <person name="Niskanen T."/>
            <person name="Noordeloos M.E."/>
            <person name="Ohm R.A."/>
            <person name="Ortiz-Santana B."/>
            <person name="Ovrebo C."/>
            <person name="Racz N."/>
            <person name="Riley R."/>
            <person name="Savchenko A."/>
            <person name="Shiryaev A."/>
            <person name="Soop K."/>
            <person name="Spirin V."/>
            <person name="Szebenyi C."/>
            <person name="Tomsovsky M."/>
            <person name="Tulloss R.E."/>
            <person name="Uehling J."/>
            <person name="Grigoriev I.V."/>
            <person name="Vagvolgyi C."/>
            <person name="Papp T."/>
            <person name="Martin F.M."/>
            <person name="Miettinen O."/>
            <person name="Hibbett D.S."/>
            <person name="Nagy L.G."/>
        </authorList>
    </citation>
    <scope>NUCLEOTIDE SEQUENCE [LARGE SCALE GENOMIC DNA]</scope>
    <source>
        <strain evidence="1 2">NL-1719</strain>
    </source>
</reference>
<keyword evidence="2" id="KW-1185">Reference proteome</keyword>
<dbReference type="EMBL" id="ML208504">
    <property type="protein sequence ID" value="TFK63795.1"/>
    <property type="molecule type" value="Genomic_DNA"/>
</dbReference>
<proteinExistence type="predicted"/>
<evidence type="ECO:0000313" key="2">
    <source>
        <dbReference type="Proteomes" id="UP000308600"/>
    </source>
</evidence>
<organism evidence="1 2">
    <name type="scientific">Pluteus cervinus</name>
    <dbReference type="NCBI Taxonomy" id="181527"/>
    <lineage>
        <taxon>Eukaryota</taxon>
        <taxon>Fungi</taxon>
        <taxon>Dikarya</taxon>
        <taxon>Basidiomycota</taxon>
        <taxon>Agaricomycotina</taxon>
        <taxon>Agaricomycetes</taxon>
        <taxon>Agaricomycetidae</taxon>
        <taxon>Agaricales</taxon>
        <taxon>Pluteineae</taxon>
        <taxon>Pluteaceae</taxon>
        <taxon>Pluteus</taxon>
    </lineage>
</organism>
<accession>A0ACD3ADR1</accession>
<sequence length="106" mass="11848">MAAASAAAAAILTPTLSHGFVLSAQLLRSRKWYPRSKLPSFQRFLRHARRWPRSPEVSTSMLKSRPLFLARYAGRNRLVEGVAGRCMKSVMEVLDSGGKHLIDLKL</sequence>